<evidence type="ECO:0000313" key="2">
    <source>
        <dbReference type="Proteomes" id="UP000596039"/>
    </source>
</evidence>
<protein>
    <submittedName>
        <fullName evidence="1">Uncharacterized protein</fullName>
    </submittedName>
</protein>
<dbReference type="EMBL" id="CP058496">
    <property type="protein sequence ID" value="WHO15153.1"/>
    <property type="molecule type" value="Genomic_DNA"/>
</dbReference>
<accession>A0ABY8RYH9</accession>
<keyword evidence="2" id="KW-1185">Reference proteome</keyword>
<reference evidence="1 2" key="1">
    <citation type="journal article" date="2020" name="Vet. Res.">
        <title>Phylogenomic analysis of Mycoplasma bovis from Belgian veal, dairy and beef herds.</title>
        <authorList>
            <person name="Bokma J."/>
            <person name="Vereecke N."/>
            <person name="De Bleecker K."/>
            <person name="Callens J."/>
            <person name="Ribbens S."/>
            <person name="Nauwynck H."/>
            <person name="Haesebrouck F."/>
            <person name="Theuns S."/>
            <person name="Boyen F."/>
            <person name="Pardon B."/>
        </authorList>
    </citation>
    <scope>NUCLEOTIDE SEQUENCE [LARGE SCALE GENOMIC DNA]</scope>
    <source>
        <strain evidence="1 2">Mb222</strain>
    </source>
</reference>
<proteinExistence type="predicted"/>
<gene>
    <name evidence="1" type="ORF">HYD69_04105</name>
</gene>
<sequence>MNFCKILEQFEKKLQEDVHVDFWTYYEFEILESLQKNKNIQELIYVHFKDNKLFQNIYKEFELFKQLIIKVSDQLHKFKDVPEIRVFLSIEYNKAQSTIYKYDIPFSNYINTIAHQFITYKNNENEAKSLAIVLEKETIRAHDEIIKECFFQNAMD</sequence>
<organism evidence="1 2">
    <name type="scientific">Mycoplasmopsis bovis</name>
    <name type="common">Mycoplasma bovis</name>
    <dbReference type="NCBI Taxonomy" id="28903"/>
    <lineage>
        <taxon>Bacteria</taxon>
        <taxon>Bacillati</taxon>
        <taxon>Mycoplasmatota</taxon>
        <taxon>Mycoplasmoidales</taxon>
        <taxon>Metamycoplasmataceae</taxon>
        <taxon>Mycoplasmopsis</taxon>
    </lineage>
</organism>
<evidence type="ECO:0000313" key="1">
    <source>
        <dbReference type="EMBL" id="WHO15153.1"/>
    </source>
</evidence>
<dbReference type="RefSeq" id="WP_174245897.1">
    <property type="nucleotide sequence ID" value="NZ_CP022593.1"/>
</dbReference>
<dbReference type="Proteomes" id="UP000596039">
    <property type="component" value="Chromosome"/>
</dbReference>
<name>A0ABY8RYH9_MYCBV</name>